<dbReference type="Pfam" id="PF05532">
    <property type="entry name" value="CsbD"/>
    <property type="match status" value="1"/>
</dbReference>
<evidence type="ECO:0000259" key="3">
    <source>
        <dbReference type="Pfam" id="PF05532"/>
    </source>
</evidence>
<comment type="caution">
    <text evidence="4">The sequence shown here is derived from an EMBL/GenBank/DDBJ whole genome shotgun (WGS) entry which is preliminary data.</text>
</comment>
<dbReference type="OrthoDB" id="7874071at2"/>
<dbReference type="InterPro" id="IPR036629">
    <property type="entry name" value="YjbJ_sf"/>
</dbReference>
<evidence type="ECO:0000256" key="1">
    <source>
        <dbReference type="ARBA" id="ARBA00009129"/>
    </source>
</evidence>
<keyword evidence="2" id="KW-0812">Transmembrane</keyword>
<proteinExistence type="inferred from homology"/>
<dbReference type="InterPro" id="IPR050423">
    <property type="entry name" value="UPF0337_stress_rsp"/>
</dbReference>
<dbReference type="PANTHER" id="PTHR34977:SF1">
    <property type="entry name" value="UPF0337 PROTEIN YJBJ"/>
    <property type="match status" value="1"/>
</dbReference>
<dbReference type="PANTHER" id="PTHR34977">
    <property type="entry name" value="UPF0337 PROTEIN YJBJ"/>
    <property type="match status" value="1"/>
</dbReference>
<accession>A0A4R7C4I3</accession>
<evidence type="ECO:0000313" key="4">
    <source>
        <dbReference type="EMBL" id="TDR93450.1"/>
    </source>
</evidence>
<dbReference type="Gene3D" id="1.10.1470.10">
    <property type="entry name" value="YjbJ"/>
    <property type="match status" value="1"/>
</dbReference>
<keyword evidence="5" id="KW-1185">Reference proteome</keyword>
<evidence type="ECO:0000313" key="5">
    <source>
        <dbReference type="Proteomes" id="UP000295122"/>
    </source>
</evidence>
<reference evidence="4 5" key="1">
    <citation type="submission" date="2019-03" db="EMBL/GenBank/DDBJ databases">
        <title>Genomic Encyclopedia of Type Strains, Phase IV (KMG-IV): sequencing the most valuable type-strain genomes for metagenomic binning, comparative biology and taxonomic classification.</title>
        <authorList>
            <person name="Goeker M."/>
        </authorList>
    </citation>
    <scope>NUCLEOTIDE SEQUENCE [LARGE SCALE GENOMIC DNA]</scope>
    <source>
        <strain evidence="4 5">DSM 25903</strain>
    </source>
</reference>
<name>A0A4R7C4I3_9HYPH</name>
<dbReference type="Proteomes" id="UP000295122">
    <property type="component" value="Unassembled WGS sequence"/>
</dbReference>
<dbReference type="RefSeq" id="WP_133768451.1">
    <property type="nucleotide sequence ID" value="NZ_SNZR01000011.1"/>
</dbReference>
<dbReference type="AlphaFoldDB" id="A0A4R7C4I3"/>
<evidence type="ECO:0000256" key="2">
    <source>
        <dbReference type="SAM" id="Phobius"/>
    </source>
</evidence>
<dbReference type="EMBL" id="SNZR01000011">
    <property type="protein sequence ID" value="TDR93450.1"/>
    <property type="molecule type" value="Genomic_DNA"/>
</dbReference>
<sequence>MDSDRIAGAARNIGGKVERRVGELAGNSRLEAEGLVDQAKGAVQNAYGQAKDTAREYVDRAKDQAGDYADQARDVADRVVDEGRRYIDEGRRYVDDGLERYQDAAGRSLREGREAVSRQVEQSPLAAMLIAGAVGYALALLIHSRR</sequence>
<protein>
    <submittedName>
        <fullName evidence="4">Uncharacterized protein YjbJ (UPF0337 family)</fullName>
    </submittedName>
</protein>
<dbReference type="SUPFAM" id="SSF69047">
    <property type="entry name" value="Hypothetical protein YjbJ"/>
    <property type="match status" value="1"/>
</dbReference>
<keyword evidence="2" id="KW-0472">Membrane</keyword>
<feature type="transmembrane region" description="Helical" evidence="2">
    <location>
        <begin position="125"/>
        <end position="142"/>
    </location>
</feature>
<gene>
    <name evidence="4" type="ORF">EV668_0711</name>
</gene>
<comment type="similarity">
    <text evidence="1">Belongs to the UPF0337 (CsbD) family.</text>
</comment>
<dbReference type="InterPro" id="IPR008462">
    <property type="entry name" value="CsbD"/>
</dbReference>
<feature type="domain" description="CsbD-like" evidence="3">
    <location>
        <begin position="4"/>
        <end position="55"/>
    </location>
</feature>
<organism evidence="4 5">
    <name type="scientific">Enterovirga rhinocerotis</name>
    <dbReference type="NCBI Taxonomy" id="1339210"/>
    <lineage>
        <taxon>Bacteria</taxon>
        <taxon>Pseudomonadati</taxon>
        <taxon>Pseudomonadota</taxon>
        <taxon>Alphaproteobacteria</taxon>
        <taxon>Hyphomicrobiales</taxon>
        <taxon>Methylobacteriaceae</taxon>
        <taxon>Enterovirga</taxon>
    </lineage>
</organism>
<keyword evidence="2" id="KW-1133">Transmembrane helix</keyword>